<accession>A0A1S2M0I5</accession>
<feature type="compositionally biased region" description="Basic and acidic residues" evidence="1">
    <location>
        <begin position="11"/>
        <end position="28"/>
    </location>
</feature>
<gene>
    <name evidence="2" type="ORF">AWH56_10670</name>
</gene>
<proteinExistence type="predicted"/>
<evidence type="ECO:0000313" key="2">
    <source>
        <dbReference type="EMBL" id="OIJ18010.1"/>
    </source>
</evidence>
<feature type="region of interest" description="Disordered" evidence="1">
    <location>
        <begin position="1"/>
        <end position="28"/>
    </location>
</feature>
<protein>
    <recommendedName>
        <fullName evidence="3">YqkK</fullName>
    </recommendedName>
</protein>
<dbReference type="EMBL" id="LQXD01000095">
    <property type="protein sequence ID" value="OIJ18010.1"/>
    <property type="molecule type" value="Genomic_DNA"/>
</dbReference>
<name>A0A1S2M0I5_9BACI</name>
<evidence type="ECO:0000256" key="1">
    <source>
        <dbReference type="SAM" id="MobiDB-lite"/>
    </source>
</evidence>
<reference evidence="2" key="1">
    <citation type="submission" date="2016-10" db="EMBL/GenBank/DDBJ databases">
        <title>Draft genome sequences of four alkaliphilic bacteria belonging to the Anaerobacillus genus.</title>
        <authorList>
            <person name="Bassil N.M."/>
            <person name="Lloyd J.R."/>
        </authorList>
    </citation>
    <scope>NUCLEOTIDE SEQUENCE [LARGE SCALE GENOMIC DNA]</scope>
    <source>
        <strain evidence="2">NB2006</strain>
    </source>
</reference>
<dbReference type="RefSeq" id="WP_071317131.1">
    <property type="nucleotide sequence ID" value="NZ_CP063356.2"/>
</dbReference>
<sequence>MAKTKAKKQREHLLRTTKRDVTSSRGTEIDFSTHVRKTKTKVEKIKKNQTKHKKRILQEYKNEGDAFCIFMPRVSPPTPAKAQII</sequence>
<evidence type="ECO:0008006" key="3">
    <source>
        <dbReference type="Google" id="ProtNLM"/>
    </source>
</evidence>
<feature type="compositionally biased region" description="Basic residues" evidence="1">
    <location>
        <begin position="1"/>
        <end position="10"/>
    </location>
</feature>
<comment type="caution">
    <text evidence="2">The sequence shown here is derived from an EMBL/GenBank/DDBJ whole genome shotgun (WGS) entry which is preliminary data.</text>
</comment>
<dbReference type="AlphaFoldDB" id="A0A1S2M0I5"/>
<organism evidence="2">
    <name type="scientific">Anaerobacillus isosaccharinicus</name>
    <dbReference type="NCBI Taxonomy" id="1532552"/>
    <lineage>
        <taxon>Bacteria</taxon>
        <taxon>Bacillati</taxon>
        <taxon>Bacillota</taxon>
        <taxon>Bacilli</taxon>
        <taxon>Bacillales</taxon>
        <taxon>Bacillaceae</taxon>
        <taxon>Anaerobacillus</taxon>
    </lineage>
</organism>